<dbReference type="GO" id="GO:0031515">
    <property type="term" value="C:tRNA (m1A) methyltransferase complex"/>
    <property type="evidence" value="ECO:0007669"/>
    <property type="project" value="UniProtKB-UniRule"/>
</dbReference>
<evidence type="ECO:0000259" key="14">
    <source>
        <dbReference type="Pfam" id="PF08704"/>
    </source>
</evidence>
<evidence type="ECO:0000313" key="15">
    <source>
        <dbReference type="EMBL" id="CAY70490.1"/>
    </source>
</evidence>
<dbReference type="Gene3D" id="3.40.50.150">
    <property type="entry name" value="Vaccinia Virus protein VP39"/>
    <property type="match status" value="1"/>
</dbReference>
<feature type="binding site" evidence="12">
    <location>
        <position position="183"/>
    </location>
    <ligand>
        <name>S-adenosyl-L-methionine</name>
        <dbReference type="ChEBI" id="CHEBI:59789"/>
    </ligand>
</feature>
<keyword evidence="5 11" id="KW-0808">Transferase</keyword>
<dbReference type="HOGENOM" id="CLU_025402_4_0_1"/>
<dbReference type="Gene3D" id="3.10.330.20">
    <property type="match status" value="1"/>
</dbReference>
<evidence type="ECO:0000256" key="13">
    <source>
        <dbReference type="SAM" id="MobiDB-lite"/>
    </source>
</evidence>
<sequence>MSFLYYKDVIEEEDLVMAFISRNDIKPMIVKSGETLNTRYGVFPHDLMIGARYGEQIASAKGYGFIHLLQPTPELWTLSLPHRTQIVYTFDSSYVVQRLRVLPGSRVIEAGTGSGSFSHAFARTIHSNGRLFSYEFHKPRYEEAKGEFECHKLPNITLTHRDVCTDGFKVDGVNVDGDAVFLDLPAPWEAIEHLDEVVAKDRRVSICCFSPCIEQVVKTIEALTAKNWNGIEMVEVSGRKWEAHREMVRDVDEAVARLKDIKKRAVAGLERKRKLNQTSDEFENEDIDIQTTEENDISHKEPAGKGETDLKPKSDQNTKDRGYNPFGKGMRIREGDPAYNWINVTRSEPEVKSHTSYLTFAYRNQ</sequence>
<comment type="similarity">
    <text evidence="11">Belongs to the class I-like SAM-binding methyltransferase superfamily. TRM61 family.</text>
</comment>
<evidence type="ECO:0000313" key="16">
    <source>
        <dbReference type="Proteomes" id="UP000000314"/>
    </source>
</evidence>
<reference evidence="15 16" key="1">
    <citation type="journal article" date="2009" name="Nat. Biotechnol.">
        <title>Genome sequence of the recombinant protein production host Pichia pastoris.</title>
        <authorList>
            <person name="De Schutter K."/>
            <person name="Lin Y.C."/>
            <person name="Tiels P."/>
            <person name="Van Hecke A."/>
            <person name="Glinka S."/>
            <person name="Weber-Lehmann J."/>
            <person name="Rouze P."/>
            <person name="Van de Peer Y."/>
            <person name="Callewaert N."/>
        </authorList>
    </citation>
    <scope>NUCLEOTIDE SEQUENCE [LARGE SCALE GENOMIC DNA]</scope>
    <source>
        <strain evidence="16">GS115 / ATCC 20864</strain>
    </source>
</reference>
<dbReference type="PANTHER" id="PTHR12133:SF2">
    <property type="entry name" value="TRNA (ADENINE(58)-N(1))-METHYLTRANSFERASE CATALYTIC SUBUNIT TRMT61A"/>
    <property type="match status" value="1"/>
</dbReference>
<keyword evidence="6 11" id="KW-0949">S-adenosyl-L-methionine</keyword>
<feature type="binding site" evidence="12">
    <location>
        <position position="162"/>
    </location>
    <ligand>
        <name>S-adenosyl-L-methionine</name>
        <dbReference type="ChEBI" id="CHEBI:59789"/>
    </ligand>
</feature>
<dbReference type="STRING" id="644223.C4R4K4"/>
<dbReference type="KEGG" id="ppa:PAS_chr3_0443"/>
<evidence type="ECO:0000256" key="3">
    <source>
        <dbReference type="ARBA" id="ARBA00015963"/>
    </source>
</evidence>
<dbReference type="EC" id="2.1.1.220" evidence="2 11"/>
<dbReference type="InterPro" id="IPR049470">
    <property type="entry name" value="TRM61_C"/>
</dbReference>
<dbReference type="OrthoDB" id="1925287at2759"/>
<name>C4R4K4_KOMPG</name>
<dbReference type="AlphaFoldDB" id="C4R4K4"/>
<dbReference type="SUPFAM" id="SSF53335">
    <property type="entry name" value="S-adenosyl-L-methionine-dependent methyltransferases"/>
    <property type="match status" value="1"/>
</dbReference>
<keyword evidence="16" id="KW-1185">Reference proteome</keyword>
<evidence type="ECO:0000256" key="7">
    <source>
        <dbReference type="ARBA" id="ARBA00022694"/>
    </source>
</evidence>
<feature type="compositionally biased region" description="Acidic residues" evidence="13">
    <location>
        <begin position="283"/>
        <end position="295"/>
    </location>
</feature>
<dbReference type="InterPro" id="IPR029063">
    <property type="entry name" value="SAM-dependent_MTases_sf"/>
</dbReference>
<dbReference type="Proteomes" id="UP000000314">
    <property type="component" value="Chromosome 3"/>
</dbReference>
<keyword evidence="8 11" id="KW-0539">Nucleus</keyword>
<dbReference type="PIRSF" id="PIRSF017269">
    <property type="entry name" value="GCD14"/>
    <property type="match status" value="1"/>
</dbReference>
<dbReference type="GO" id="GO:0030488">
    <property type="term" value="P:tRNA methylation"/>
    <property type="evidence" value="ECO:0007669"/>
    <property type="project" value="EnsemblFungi"/>
</dbReference>
<comment type="subunit">
    <text evidence="10">Heterotetramer; composed of two copies of TRM6 and two copies of TRM61.</text>
</comment>
<feature type="compositionally biased region" description="Basic and acidic residues" evidence="13">
    <location>
        <begin position="296"/>
        <end position="322"/>
    </location>
</feature>
<gene>
    <name evidence="15" type="ordered locus">PAS_chr3_0443</name>
</gene>
<evidence type="ECO:0000256" key="9">
    <source>
        <dbReference type="ARBA" id="ARBA00054081"/>
    </source>
</evidence>
<dbReference type="RefSeq" id="XP_002492669.1">
    <property type="nucleotide sequence ID" value="XM_002492624.1"/>
</dbReference>
<evidence type="ECO:0000256" key="11">
    <source>
        <dbReference type="PIRNR" id="PIRNR017269"/>
    </source>
</evidence>
<evidence type="ECO:0000256" key="8">
    <source>
        <dbReference type="ARBA" id="ARBA00023242"/>
    </source>
</evidence>
<protein>
    <recommendedName>
        <fullName evidence="3 11">tRNA (adenine(58)-N(1))-methyltransferase catalytic subunit TRM61</fullName>
        <ecNumber evidence="2 11">2.1.1.220</ecNumber>
    </recommendedName>
</protein>
<organism evidence="15 16">
    <name type="scientific">Komagataella phaffii (strain GS115 / ATCC 20864)</name>
    <name type="common">Yeast</name>
    <name type="synonym">Pichia pastoris</name>
    <dbReference type="NCBI Taxonomy" id="644223"/>
    <lineage>
        <taxon>Eukaryota</taxon>
        <taxon>Fungi</taxon>
        <taxon>Dikarya</taxon>
        <taxon>Ascomycota</taxon>
        <taxon>Saccharomycotina</taxon>
        <taxon>Pichiomycetes</taxon>
        <taxon>Pichiales</taxon>
        <taxon>Pichiaceae</taxon>
        <taxon>Komagataella</taxon>
    </lineage>
</organism>
<keyword evidence="7 11" id="KW-0819">tRNA processing</keyword>
<dbReference type="OMA" id="RPDHRMI"/>
<dbReference type="FunFam" id="3.10.330.20:FF:000002">
    <property type="entry name" value="tRNA (adenine(58)-N(1))-methyltransferase catalytic subunit TRMT61A"/>
    <property type="match status" value="1"/>
</dbReference>
<dbReference type="PROSITE" id="PS51620">
    <property type="entry name" value="SAM_TRM61"/>
    <property type="match status" value="1"/>
</dbReference>
<evidence type="ECO:0000256" key="10">
    <source>
        <dbReference type="ARBA" id="ARBA00063447"/>
    </source>
</evidence>
<evidence type="ECO:0000256" key="5">
    <source>
        <dbReference type="ARBA" id="ARBA00022679"/>
    </source>
</evidence>
<dbReference type="FunCoup" id="C4R4K4">
    <property type="interactions" value="625"/>
</dbReference>
<dbReference type="eggNOG" id="KOG2915">
    <property type="taxonomic scope" value="Eukaryota"/>
</dbReference>
<dbReference type="InterPro" id="IPR014816">
    <property type="entry name" value="tRNA_MeTrfase_Gcd14"/>
</dbReference>
<proteinExistence type="inferred from homology"/>
<feature type="binding site" evidence="12">
    <location>
        <position position="135"/>
    </location>
    <ligand>
        <name>S-adenosyl-L-methionine</name>
        <dbReference type="ChEBI" id="CHEBI:59789"/>
    </ligand>
</feature>
<comment type="catalytic activity">
    <reaction evidence="11">
        <text>adenosine(58) in tRNA + S-adenosyl-L-methionine = N(1)-methyladenosine(58) in tRNA + S-adenosyl-L-homocysteine + H(+)</text>
        <dbReference type="Rhea" id="RHEA:43152"/>
        <dbReference type="Rhea" id="RHEA-COMP:10365"/>
        <dbReference type="Rhea" id="RHEA-COMP:10366"/>
        <dbReference type="ChEBI" id="CHEBI:15378"/>
        <dbReference type="ChEBI" id="CHEBI:57856"/>
        <dbReference type="ChEBI" id="CHEBI:59789"/>
        <dbReference type="ChEBI" id="CHEBI:74411"/>
        <dbReference type="ChEBI" id="CHEBI:74491"/>
        <dbReference type="EC" id="2.1.1.220"/>
    </reaction>
</comment>
<comment type="subcellular location">
    <subcellularLocation>
        <location evidence="1 11">Nucleus</location>
    </subcellularLocation>
</comment>
<evidence type="ECO:0000256" key="2">
    <source>
        <dbReference type="ARBA" id="ARBA00012796"/>
    </source>
</evidence>
<accession>C4R4K4</accession>
<evidence type="ECO:0000256" key="1">
    <source>
        <dbReference type="ARBA" id="ARBA00004123"/>
    </source>
</evidence>
<dbReference type="CDD" id="cd02440">
    <property type="entry name" value="AdoMet_MTases"/>
    <property type="match status" value="1"/>
</dbReference>
<comment type="function">
    <text evidence="9 11">Catalytic subunit of tRNA (adenine-N(1)-)-methyltransferase, which catalyzes the formation of N(1)-methyladenine at position 58 (m1A58) in initiator methionyl-tRNA.</text>
</comment>
<dbReference type="PANTHER" id="PTHR12133">
    <property type="entry name" value="TRNA (ADENINE(58)-N(1))-METHYLTRANSFERASE"/>
    <property type="match status" value="1"/>
</dbReference>
<dbReference type="GO" id="GO:0005634">
    <property type="term" value="C:nucleus"/>
    <property type="evidence" value="ECO:0007669"/>
    <property type="project" value="UniProtKB-SubCell"/>
</dbReference>
<evidence type="ECO:0000256" key="12">
    <source>
        <dbReference type="PIRSR" id="PIRSR017269-1"/>
    </source>
</evidence>
<dbReference type="SMR" id="C4R4K4"/>
<evidence type="ECO:0000256" key="4">
    <source>
        <dbReference type="ARBA" id="ARBA00022603"/>
    </source>
</evidence>
<evidence type="ECO:0000256" key="6">
    <source>
        <dbReference type="ARBA" id="ARBA00022691"/>
    </source>
</evidence>
<dbReference type="GeneID" id="8199571"/>
<dbReference type="GO" id="GO:0160107">
    <property type="term" value="F:tRNA (adenine(58)-N1)-methyltransferase activity"/>
    <property type="evidence" value="ECO:0007669"/>
    <property type="project" value="UniProtKB-EC"/>
</dbReference>
<feature type="region of interest" description="Disordered" evidence="13">
    <location>
        <begin position="283"/>
        <end position="331"/>
    </location>
</feature>
<dbReference type="EMBL" id="FN392321">
    <property type="protein sequence ID" value="CAY70490.1"/>
    <property type="molecule type" value="Genomic_DNA"/>
</dbReference>
<dbReference type="Pfam" id="PF08704">
    <property type="entry name" value="GCD14"/>
    <property type="match status" value="1"/>
</dbReference>
<feature type="domain" description="tRNA (adenine(58)-N(1))-methyltransferase catalytic subunit TRM61 C-terminal" evidence="14">
    <location>
        <begin position="64"/>
        <end position="362"/>
    </location>
</feature>
<dbReference type="InParanoid" id="C4R4K4"/>
<keyword evidence="4 11" id="KW-0489">Methyltransferase</keyword>